<dbReference type="Proteomes" id="UP000267535">
    <property type="component" value="Unassembled WGS sequence"/>
</dbReference>
<dbReference type="InterPro" id="IPR035944">
    <property type="entry name" value="YfbM-like_sf"/>
</dbReference>
<dbReference type="RefSeq" id="WP_124924693.1">
    <property type="nucleotide sequence ID" value="NZ_BMOH01000001.1"/>
</dbReference>
<dbReference type="SUPFAM" id="SSF111069">
    <property type="entry name" value="Hypothetical protein yfbM"/>
    <property type="match status" value="1"/>
</dbReference>
<sequence>MGMCLALHSVSDWNIEKILGQPELIWRLIASEDPDTYISAMKERNKPGFLARLFGKSSSPQIEVIDLNFIEGENIDDDLDKSWHGIHYCLNKTEYEAPKPMDFITLGGEEAGNIEVGYGPARLFNSETVTEIDSLIRAISTDQLRANYLPTEMSKLDIYPNIWERDDEEGFEYIAEYFECLKRFVAQCAKHKLGMAIYLC</sequence>
<dbReference type="Pfam" id="PF08974">
    <property type="entry name" value="DUF1877"/>
    <property type="match status" value="1"/>
</dbReference>
<name>A0A3P1SWV7_9GAMM</name>
<comment type="caution">
    <text evidence="1">The sequence shown here is derived from an EMBL/GenBank/DDBJ whole genome shotgun (WGS) entry which is preliminary data.</text>
</comment>
<reference evidence="1 2" key="1">
    <citation type="submission" date="2018-11" db="EMBL/GenBank/DDBJ databases">
        <title>The draft genome sequence of Amphritea balenae JAMM 1525T.</title>
        <authorList>
            <person name="Fang Z."/>
            <person name="Zhang Y."/>
            <person name="Han X."/>
        </authorList>
    </citation>
    <scope>NUCLEOTIDE SEQUENCE [LARGE SCALE GENOMIC DNA]</scope>
    <source>
        <strain evidence="1 2">JAMM 1525</strain>
    </source>
</reference>
<gene>
    <name evidence="1" type="ORF">EHS89_03430</name>
</gene>
<organism evidence="1 2">
    <name type="scientific">Amphritea balenae</name>
    <dbReference type="NCBI Taxonomy" id="452629"/>
    <lineage>
        <taxon>Bacteria</taxon>
        <taxon>Pseudomonadati</taxon>
        <taxon>Pseudomonadota</taxon>
        <taxon>Gammaproteobacteria</taxon>
        <taxon>Oceanospirillales</taxon>
        <taxon>Oceanospirillaceae</taxon>
        <taxon>Amphritea</taxon>
    </lineage>
</organism>
<accession>A0A3P1SWV7</accession>
<dbReference type="InterPro" id="IPR015068">
    <property type="entry name" value="DUF1877"/>
</dbReference>
<evidence type="ECO:0000313" key="1">
    <source>
        <dbReference type="EMBL" id="RRD01620.1"/>
    </source>
</evidence>
<dbReference type="OrthoDB" id="5354816at2"/>
<dbReference type="Gene3D" id="3.40.1760.10">
    <property type="entry name" value="YfbM-like super family"/>
    <property type="match status" value="1"/>
</dbReference>
<keyword evidence="2" id="KW-1185">Reference proteome</keyword>
<protein>
    <submittedName>
        <fullName evidence="1">DUF1877 family protein</fullName>
    </submittedName>
</protein>
<dbReference type="AlphaFoldDB" id="A0A3P1SWV7"/>
<evidence type="ECO:0000313" key="2">
    <source>
        <dbReference type="Proteomes" id="UP000267535"/>
    </source>
</evidence>
<proteinExistence type="predicted"/>
<dbReference type="EMBL" id="RQXV01000001">
    <property type="protein sequence ID" value="RRD01620.1"/>
    <property type="molecule type" value="Genomic_DNA"/>
</dbReference>